<sequence>MAMAAPSAEAPRGRKRGAEGPPALPHEEVQDQARAWTEVFTLFQQSGRDDRGAAFAMSMGALRRRGEEIDSIDRQIEALRFAAGRLQQHARCEAAGPGGAPSVTPQAQAWGRALAGSLGEKVRQVAAAEAAEEPPWRAAVLADEAHAEALRLLAGKRGAEGEADAQAGAESDAVVREREELDRAQRDVLRSRGLNARRLPLRPGLPPCGRFVRKGVCRAGRGCRWDHPETDVNSKGHPLRPGQKACAAYRRTQCCKFGALCAFDHPEPSKALEDLPGTLPLALARAAAQQQQSQLLLHLQLLQELGSLQDPEAMKNAWMRFRYTFSLNL</sequence>
<feature type="domain" description="C3H1-type" evidence="7">
    <location>
        <begin position="240"/>
        <end position="268"/>
    </location>
</feature>
<keyword evidence="9" id="KW-1185">Reference proteome</keyword>
<dbReference type="PANTHER" id="PTHR12506:SF50">
    <property type="entry name" value="ZINC FINGER CCCH DOMAIN-CONTAINING PROTEIN 26"/>
    <property type="match status" value="1"/>
</dbReference>
<feature type="domain" description="C3H1-type" evidence="7">
    <location>
        <begin position="202"/>
        <end position="230"/>
    </location>
</feature>
<dbReference type="Gene3D" id="4.10.1000.10">
    <property type="entry name" value="Zinc finger, CCCH-type"/>
    <property type="match status" value="1"/>
</dbReference>
<feature type="zinc finger region" description="C3H1-type" evidence="5">
    <location>
        <begin position="202"/>
        <end position="230"/>
    </location>
</feature>
<keyword evidence="3 5" id="KW-0862">Zinc</keyword>
<keyword evidence="2 5" id="KW-0863">Zinc-finger</keyword>
<accession>A0ABN9W5N8</accession>
<dbReference type="InterPro" id="IPR050974">
    <property type="entry name" value="Plant_ZF_CCCH"/>
</dbReference>
<evidence type="ECO:0000256" key="5">
    <source>
        <dbReference type="PROSITE-ProRule" id="PRU00723"/>
    </source>
</evidence>
<organism evidence="8 9">
    <name type="scientific">Prorocentrum cordatum</name>
    <dbReference type="NCBI Taxonomy" id="2364126"/>
    <lineage>
        <taxon>Eukaryota</taxon>
        <taxon>Sar</taxon>
        <taxon>Alveolata</taxon>
        <taxon>Dinophyceae</taxon>
        <taxon>Prorocentrales</taxon>
        <taxon>Prorocentraceae</taxon>
        <taxon>Prorocentrum</taxon>
    </lineage>
</organism>
<evidence type="ECO:0000313" key="8">
    <source>
        <dbReference type="EMBL" id="CAK0881446.1"/>
    </source>
</evidence>
<evidence type="ECO:0000256" key="2">
    <source>
        <dbReference type="ARBA" id="ARBA00022771"/>
    </source>
</evidence>
<evidence type="ECO:0000259" key="7">
    <source>
        <dbReference type="PROSITE" id="PS50103"/>
    </source>
</evidence>
<proteinExistence type="predicted"/>
<dbReference type="SMART" id="SM00356">
    <property type="entry name" value="ZnF_C3H1"/>
    <property type="match status" value="2"/>
</dbReference>
<evidence type="ECO:0000256" key="1">
    <source>
        <dbReference type="ARBA" id="ARBA00022723"/>
    </source>
</evidence>
<protein>
    <recommendedName>
        <fullName evidence="7">C3H1-type domain-containing protein</fullName>
    </recommendedName>
</protein>
<dbReference type="PROSITE" id="PS50103">
    <property type="entry name" value="ZF_C3H1"/>
    <property type="match status" value="2"/>
</dbReference>
<evidence type="ECO:0000256" key="6">
    <source>
        <dbReference type="SAM" id="MobiDB-lite"/>
    </source>
</evidence>
<feature type="region of interest" description="Disordered" evidence="6">
    <location>
        <begin position="1"/>
        <end position="30"/>
    </location>
</feature>
<name>A0ABN9W5N8_9DINO</name>
<keyword evidence="1 5" id="KW-0479">Metal-binding</keyword>
<evidence type="ECO:0000256" key="4">
    <source>
        <dbReference type="ARBA" id="ARBA00023125"/>
    </source>
</evidence>
<gene>
    <name evidence="8" type="ORF">PCOR1329_LOCUS64285</name>
</gene>
<evidence type="ECO:0000313" key="9">
    <source>
        <dbReference type="Proteomes" id="UP001189429"/>
    </source>
</evidence>
<feature type="zinc finger region" description="C3H1-type" evidence="5">
    <location>
        <begin position="240"/>
        <end position="268"/>
    </location>
</feature>
<evidence type="ECO:0000256" key="3">
    <source>
        <dbReference type="ARBA" id="ARBA00022833"/>
    </source>
</evidence>
<dbReference type="InterPro" id="IPR000571">
    <property type="entry name" value="Znf_CCCH"/>
</dbReference>
<dbReference type="Proteomes" id="UP001189429">
    <property type="component" value="Unassembled WGS sequence"/>
</dbReference>
<dbReference type="PANTHER" id="PTHR12506">
    <property type="entry name" value="PROTEIN PHOSPHATASE RELATED"/>
    <property type="match status" value="1"/>
</dbReference>
<keyword evidence="4" id="KW-0238">DNA-binding</keyword>
<dbReference type="EMBL" id="CAUYUJ010018184">
    <property type="protein sequence ID" value="CAK0881446.1"/>
    <property type="molecule type" value="Genomic_DNA"/>
</dbReference>
<reference evidence="8" key="1">
    <citation type="submission" date="2023-10" db="EMBL/GenBank/DDBJ databases">
        <authorList>
            <person name="Chen Y."/>
            <person name="Shah S."/>
            <person name="Dougan E. K."/>
            <person name="Thang M."/>
            <person name="Chan C."/>
        </authorList>
    </citation>
    <scope>NUCLEOTIDE SEQUENCE [LARGE SCALE GENOMIC DNA]</scope>
</reference>
<comment type="caution">
    <text evidence="8">The sequence shown here is derived from an EMBL/GenBank/DDBJ whole genome shotgun (WGS) entry which is preliminary data.</text>
</comment>